<organism evidence="1 2">
    <name type="scientific">Dendrobium chrysotoxum</name>
    <name type="common">Orchid</name>
    <dbReference type="NCBI Taxonomy" id="161865"/>
    <lineage>
        <taxon>Eukaryota</taxon>
        <taxon>Viridiplantae</taxon>
        <taxon>Streptophyta</taxon>
        <taxon>Embryophyta</taxon>
        <taxon>Tracheophyta</taxon>
        <taxon>Spermatophyta</taxon>
        <taxon>Magnoliopsida</taxon>
        <taxon>Liliopsida</taxon>
        <taxon>Asparagales</taxon>
        <taxon>Orchidaceae</taxon>
        <taxon>Epidendroideae</taxon>
        <taxon>Malaxideae</taxon>
        <taxon>Dendrobiinae</taxon>
        <taxon>Dendrobium</taxon>
    </lineage>
</organism>
<comment type="caution">
    <text evidence="1">The sequence shown here is derived from an EMBL/GenBank/DDBJ whole genome shotgun (WGS) entry which is preliminary data.</text>
</comment>
<dbReference type="AlphaFoldDB" id="A0AAV7HE06"/>
<protein>
    <submittedName>
        <fullName evidence="1">Uncharacterized protein</fullName>
    </submittedName>
</protein>
<gene>
    <name evidence="1" type="ORF">IEQ34_005781</name>
</gene>
<sequence length="74" mass="7882">MSLTNRSNSNLEHPPTPTFLAISAAISADTRRSSSAFSPSIAALTILSTISLPYTSFTSRPTFHSSPTNLLLTN</sequence>
<proteinExistence type="predicted"/>
<dbReference type="Proteomes" id="UP000775213">
    <property type="component" value="Unassembled WGS sequence"/>
</dbReference>
<reference evidence="1 2" key="1">
    <citation type="journal article" date="2021" name="Hortic Res">
        <title>Chromosome-scale assembly of the Dendrobium chrysotoxum genome enhances the understanding of orchid evolution.</title>
        <authorList>
            <person name="Zhang Y."/>
            <person name="Zhang G.Q."/>
            <person name="Zhang D."/>
            <person name="Liu X.D."/>
            <person name="Xu X.Y."/>
            <person name="Sun W.H."/>
            <person name="Yu X."/>
            <person name="Zhu X."/>
            <person name="Wang Z.W."/>
            <person name="Zhao X."/>
            <person name="Zhong W.Y."/>
            <person name="Chen H."/>
            <person name="Yin W.L."/>
            <person name="Huang T."/>
            <person name="Niu S.C."/>
            <person name="Liu Z.J."/>
        </authorList>
    </citation>
    <scope>NUCLEOTIDE SEQUENCE [LARGE SCALE GENOMIC DNA]</scope>
    <source>
        <strain evidence="1">Lindl</strain>
    </source>
</reference>
<evidence type="ECO:0000313" key="1">
    <source>
        <dbReference type="EMBL" id="KAH0465678.1"/>
    </source>
</evidence>
<accession>A0AAV7HE06</accession>
<evidence type="ECO:0000313" key="2">
    <source>
        <dbReference type="Proteomes" id="UP000775213"/>
    </source>
</evidence>
<name>A0AAV7HE06_DENCH</name>
<keyword evidence="2" id="KW-1185">Reference proteome</keyword>
<dbReference type="EMBL" id="JAGFBR010000006">
    <property type="protein sequence ID" value="KAH0465678.1"/>
    <property type="molecule type" value="Genomic_DNA"/>
</dbReference>